<dbReference type="SUPFAM" id="SSF53474">
    <property type="entry name" value="alpha/beta-Hydrolases"/>
    <property type="match status" value="1"/>
</dbReference>
<dbReference type="AlphaFoldDB" id="A0A2T3G924"/>
<reference evidence="5 6" key="2">
    <citation type="submission" date="2018-03" db="EMBL/GenBank/DDBJ databases">
        <title>The comparative genomics of Bifidobacterium callitrichos reflects dietary carbohydrate utilization within the common marmoset gut.</title>
        <authorList>
            <person name="Rani A."/>
        </authorList>
    </citation>
    <scope>NUCLEOTIDE SEQUENCE [LARGE SCALE GENOMIC DNA]</scope>
    <source>
        <strain evidence="5 6">UMA51805</strain>
    </source>
</reference>
<dbReference type="Proteomes" id="UP000240228">
    <property type="component" value="Unassembled WGS sequence"/>
</dbReference>
<feature type="compositionally biased region" description="Low complexity" evidence="3">
    <location>
        <begin position="69"/>
        <end position="82"/>
    </location>
</feature>
<accession>A0A2T3G924</accession>
<evidence type="ECO:0000256" key="1">
    <source>
        <dbReference type="ARBA" id="ARBA00006499"/>
    </source>
</evidence>
<dbReference type="InterPro" id="IPR029058">
    <property type="entry name" value="AB_hydrolase_fold"/>
</dbReference>
<organism evidence="5 6">
    <name type="scientific">Bifidobacterium callitrichos</name>
    <dbReference type="NCBI Taxonomy" id="762209"/>
    <lineage>
        <taxon>Bacteria</taxon>
        <taxon>Bacillati</taxon>
        <taxon>Actinomycetota</taxon>
        <taxon>Actinomycetes</taxon>
        <taxon>Bifidobacteriales</taxon>
        <taxon>Bifidobacteriaceae</taxon>
        <taxon>Bifidobacterium</taxon>
    </lineage>
</organism>
<feature type="region of interest" description="Disordered" evidence="3">
    <location>
        <begin position="51"/>
        <end position="82"/>
    </location>
</feature>
<gene>
    <name evidence="5" type="ORF">CPA40_08250</name>
</gene>
<evidence type="ECO:0000313" key="5">
    <source>
        <dbReference type="EMBL" id="PST45952.1"/>
    </source>
</evidence>
<dbReference type="InterPro" id="IPR003140">
    <property type="entry name" value="PLipase/COase/thioEstase"/>
</dbReference>
<evidence type="ECO:0000313" key="6">
    <source>
        <dbReference type="Proteomes" id="UP000240228"/>
    </source>
</evidence>
<evidence type="ECO:0000256" key="3">
    <source>
        <dbReference type="SAM" id="MobiDB-lite"/>
    </source>
</evidence>
<dbReference type="Pfam" id="PF02230">
    <property type="entry name" value="Abhydrolase_2"/>
    <property type="match status" value="1"/>
</dbReference>
<dbReference type="PANTHER" id="PTHR10655:SF17">
    <property type="entry name" value="LYSOPHOSPHOLIPASE-LIKE PROTEIN 1"/>
    <property type="match status" value="1"/>
</dbReference>
<reference evidence="6" key="1">
    <citation type="submission" date="2017-09" db="EMBL/GenBank/DDBJ databases">
        <authorList>
            <person name="Sela D.A."/>
            <person name="Albert K."/>
        </authorList>
    </citation>
    <scope>NUCLEOTIDE SEQUENCE [LARGE SCALE GENOMIC DNA]</scope>
    <source>
        <strain evidence="6">UMA51805</strain>
    </source>
</reference>
<dbReference type="EMBL" id="NWTX01000015">
    <property type="protein sequence ID" value="PST45952.1"/>
    <property type="molecule type" value="Genomic_DNA"/>
</dbReference>
<feature type="domain" description="Phospholipase/carboxylesterase/thioesterase" evidence="4">
    <location>
        <begin position="143"/>
        <end position="245"/>
    </location>
</feature>
<dbReference type="PANTHER" id="PTHR10655">
    <property type="entry name" value="LYSOPHOSPHOLIPASE-RELATED"/>
    <property type="match status" value="1"/>
</dbReference>
<keyword evidence="6" id="KW-1185">Reference proteome</keyword>
<name>A0A2T3G924_9BIFI</name>
<protein>
    <submittedName>
        <fullName evidence="5">Phospholipase</fullName>
    </submittedName>
</protein>
<dbReference type="RefSeq" id="WP_107044488.1">
    <property type="nucleotide sequence ID" value="NZ_NWTX01000015.1"/>
</dbReference>
<evidence type="ECO:0000259" key="4">
    <source>
        <dbReference type="Pfam" id="PF02230"/>
    </source>
</evidence>
<keyword evidence="2" id="KW-0378">Hydrolase</keyword>
<comment type="similarity">
    <text evidence="1">Belongs to the AB hydrolase superfamily. AB hydrolase 2 family.</text>
</comment>
<proteinExistence type="inferred from homology"/>
<dbReference type="Gene3D" id="3.40.50.1820">
    <property type="entry name" value="alpha/beta hydrolase"/>
    <property type="match status" value="1"/>
</dbReference>
<evidence type="ECO:0000256" key="2">
    <source>
        <dbReference type="ARBA" id="ARBA00022801"/>
    </source>
</evidence>
<dbReference type="GO" id="GO:0016787">
    <property type="term" value="F:hydrolase activity"/>
    <property type="evidence" value="ECO:0007669"/>
    <property type="project" value="UniProtKB-KW"/>
</dbReference>
<sequence>MQLRMTSQINVPQAVSPFDDRLFVMFHGYGNDENEMIRIIDAVYADGGLDNGLGNDSDNDDDNNRDNGDNSPNGIGARPSTAASTLTATPSYLSFRGTYDRPYMGGAYWYPDGCGVEERRRACTAVGEALVPLLDNPLFAGRRKVLVGFSQGGYLSYRLVLEHPDVFDAAILMSPSFKGEETARLDSPTRFLLAYGSEDHTIPLNDQRNARRVLEATGHLTYREYAGMGHAIRDEEIHDIRTFLTDAK</sequence>
<dbReference type="InterPro" id="IPR050565">
    <property type="entry name" value="LYPA1-2/EST-like"/>
</dbReference>
<comment type="caution">
    <text evidence="5">The sequence shown here is derived from an EMBL/GenBank/DDBJ whole genome shotgun (WGS) entry which is preliminary data.</text>
</comment>